<comment type="caution">
    <text evidence="2">The sequence shown here is derived from an EMBL/GenBank/DDBJ whole genome shotgun (WGS) entry which is preliminary data.</text>
</comment>
<feature type="domain" description="NAD(P)-binding" evidence="1">
    <location>
        <begin position="7"/>
        <end position="177"/>
    </location>
</feature>
<evidence type="ECO:0000313" key="3">
    <source>
        <dbReference type="Proteomes" id="UP001144096"/>
    </source>
</evidence>
<sequence>MSVLVVGAYGSVGSHVVTGLLSAGVPVRGSSRTPKPGLLPDAVEVVRLDLDEPATLPAALEGVEKVFLYASPESVDEFVGAARAAGVAHVVLLSSAAVAEPAMQHSRSARMHSAVENALRESGMAWTFLRPTTFASKQLAFAPAVRAGDTVRIPFLQLRTASIHERDIADVAAAALATAGHEEQAYWLTGPAALTQQEHIETIGAVLGRAVDLVEVSPDDVEPPWPEFLVRTVSQLMNEPCVVTSTVEDVTGTPARTFRRWAEDHAADFNCQGEG</sequence>
<dbReference type="PANTHER" id="PTHR43162">
    <property type="match status" value="1"/>
</dbReference>
<dbReference type="InterPro" id="IPR016040">
    <property type="entry name" value="NAD(P)-bd_dom"/>
</dbReference>
<keyword evidence="3" id="KW-1185">Reference proteome</keyword>
<organism evidence="2 3">
    <name type="scientific">Amycolatopsis iheyensis</name>
    <dbReference type="NCBI Taxonomy" id="2945988"/>
    <lineage>
        <taxon>Bacteria</taxon>
        <taxon>Bacillati</taxon>
        <taxon>Actinomycetota</taxon>
        <taxon>Actinomycetes</taxon>
        <taxon>Pseudonocardiales</taxon>
        <taxon>Pseudonocardiaceae</taxon>
        <taxon>Amycolatopsis</taxon>
    </lineage>
</organism>
<dbReference type="RefSeq" id="WP_257925296.1">
    <property type="nucleotide sequence ID" value="NZ_JAMXQV010000027.1"/>
</dbReference>
<reference evidence="2" key="1">
    <citation type="submission" date="2022-06" db="EMBL/GenBank/DDBJ databases">
        <title>Amycolatopsis iheyaensis sp. nov., a new species of the genus Amycolatopsis isolated from soil in Iheya island, Japan.</title>
        <authorList>
            <person name="Ngamcharungchit C."/>
            <person name="Kanto H."/>
            <person name="Take A."/>
            <person name="Intra B."/>
            <person name="Matsumoto A."/>
            <person name="Panbangred W."/>
            <person name="Inahashi Y."/>
        </authorList>
    </citation>
    <scope>NUCLEOTIDE SEQUENCE</scope>
    <source>
        <strain evidence="2">OK19-0408</strain>
    </source>
</reference>
<dbReference type="AlphaFoldDB" id="A0A9X2NH91"/>
<evidence type="ECO:0000313" key="2">
    <source>
        <dbReference type="EMBL" id="MCR6488731.1"/>
    </source>
</evidence>
<protein>
    <submittedName>
        <fullName evidence="2">NAD(P)H-binding protein</fullName>
    </submittedName>
</protein>
<dbReference type="SUPFAM" id="SSF51735">
    <property type="entry name" value="NAD(P)-binding Rossmann-fold domains"/>
    <property type="match status" value="1"/>
</dbReference>
<dbReference type="EMBL" id="JAMXQV010000027">
    <property type="protein sequence ID" value="MCR6488731.1"/>
    <property type="molecule type" value="Genomic_DNA"/>
</dbReference>
<evidence type="ECO:0000259" key="1">
    <source>
        <dbReference type="Pfam" id="PF13460"/>
    </source>
</evidence>
<proteinExistence type="predicted"/>
<dbReference type="PANTHER" id="PTHR43162:SF1">
    <property type="entry name" value="PRESTALK A DIFFERENTIATION PROTEIN A"/>
    <property type="match status" value="1"/>
</dbReference>
<accession>A0A9X2NH91</accession>
<dbReference type="InterPro" id="IPR036291">
    <property type="entry name" value="NAD(P)-bd_dom_sf"/>
</dbReference>
<name>A0A9X2NH91_9PSEU</name>
<dbReference type="InterPro" id="IPR051604">
    <property type="entry name" value="Ergot_Alk_Oxidoreductase"/>
</dbReference>
<dbReference type="Pfam" id="PF13460">
    <property type="entry name" value="NAD_binding_10"/>
    <property type="match status" value="1"/>
</dbReference>
<dbReference type="Gene3D" id="3.40.50.720">
    <property type="entry name" value="NAD(P)-binding Rossmann-like Domain"/>
    <property type="match status" value="1"/>
</dbReference>
<gene>
    <name evidence="2" type="ORF">M8542_38470</name>
</gene>
<dbReference type="Proteomes" id="UP001144096">
    <property type="component" value="Unassembled WGS sequence"/>
</dbReference>